<dbReference type="OrthoDB" id="9816557at2"/>
<dbReference type="Proteomes" id="UP000275473">
    <property type="component" value="Unassembled WGS sequence"/>
</dbReference>
<evidence type="ECO:0000256" key="1">
    <source>
        <dbReference type="SAM" id="SignalP"/>
    </source>
</evidence>
<dbReference type="InterPro" id="IPR001119">
    <property type="entry name" value="SLH_dom"/>
</dbReference>
<feature type="domain" description="SLH" evidence="2">
    <location>
        <begin position="14"/>
        <end position="77"/>
    </location>
</feature>
<evidence type="ECO:0000313" key="4">
    <source>
        <dbReference type="Proteomes" id="UP000275473"/>
    </source>
</evidence>
<evidence type="ECO:0000313" key="3">
    <source>
        <dbReference type="EMBL" id="RNF39986.1"/>
    </source>
</evidence>
<dbReference type="PANTHER" id="PTHR43308">
    <property type="entry name" value="OUTER MEMBRANE PROTEIN ALPHA-RELATED"/>
    <property type="match status" value="1"/>
</dbReference>
<dbReference type="Pfam" id="PF01832">
    <property type="entry name" value="Glucosaminidase"/>
    <property type="match status" value="1"/>
</dbReference>
<dbReference type="Pfam" id="PF00395">
    <property type="entry name" value="SLH"/>
    <property type="match status" value="3"/>
</dbReference>
<dbReference type="RefSeq" id="WP_123164494.1">
    <property type="nucleotide sequence ID" value="NZ_RIAX01000003.1"/>
</dbReference>
<sequence length="651" mass="71808">MNKLTKLLIVLIAATGSLFAFAPQSHANDAMKEMADRGIINGYADGTYGAGDPVTRQQFAAFISRALDLPEGDFPFTDVSTNSALGEEVGKVYAAGIMQGLSEQRFAPDAQITREQVVMTLEKVVEYSGMEIEAERMEFTDQDQMTSHVLKAIFNIAQYEIVAGFPDGSFQPKLNATRGHAATFIARFLEAKEAADDRYAVASVENDKLTVQRERYETYAAAAAVFESDASAEALVKGGEIFRIKNGIVYGDATHTTVVNGKTVSEVTTVYSGTEFARSQQMTYIEPGREMLYLDATEDYVKVQVGGTIGYVKQNEVELVPESLVTGDDYYVKSVSGELFHRQYNHASNKPETAYPIGPAPADMKTGVKYDSLDGVHFEAQDGSSKITHYPYFQYQSVRTTTNYTGDELDRYIVERLNELNNAEQALAQSKLVGMGEFFIEMQDKHNINALFLLAAAMHESSYGTSSKAQKLNNLYGIEVYDNQTEKGKVYATPQESIEDFADTYMNRSYADTHSIGFYKGAAPGNKTTGINVMYASDPAWGSKVAGHMYRADKALGQKDINEHQLGLSNTPSTNVRAMAGTDQILLYEFGRTEVGIDNAFGYPVVILDEQIGSNGELWYQVISDLKAEDDDYNGIGWIQANLIDKINKIK</sequence>
<dbReference type="InterPro" id="IPR051465">
    <property type="entry name" value="Cell_Envelope_Struct_Comp"/>
</dbReference>
<keyword evidence="4" id="KW-1185">Reference proteome</keyword>
<organism evidence="3 4">
    <name type="scientific">Planococcus salinus</name>
    <dbReference type="NCBI Taxonomy" id="1848460"/>
    <lineage>
        <taxon>Bacteria</taxon>
        <taxon>Bacillati</taxon>
        <taxon>Bacillota</taxon>
        <taxon>Bacilli</taxon>
        <taxon>Bacillales</taxon>
        <taxon>Caryophanaceae</taxon>
        <taxon>Planococcus</taxon>
    </lineage>
</organism>
<gene>
    <name evidence="3" type="ORF">EEX84_04920</name>
</gene>
<feature type="domain" description="SLH" evidence="2">
    <location>
        <begin position="136"/>
        <end position="199"/>
    </location>
</feature>
<proteinExistence type="predicted"/>
<accession>A0A3M8P8G2</accession>
<dbReference type="Gene3D" id="1.10.530.10">
    <property type="match status" value="1"/>
</dbReference>
<reference evidence="3 4" key="1">
    <citation type="journal article" date="2018" name="Int. J. Syst. Evol. Microbiol.">
        <title>Planococcus salinus sp. nov., a moderately halophilic bacterium isolated from a saline-alkali soil.</title>
        <authorList>
            <person name="Gan L."/>
        </authorList>
    </citation>
    <scope>NUCLEOTIDE SEQUENCE [LARGE SCALE GENOMIC DNA]</scope>
    <source>
        <strain evidence="3 4">LCB217</strain>
    </source>
</reference>
<dbReference type="GO" id="GO:0004040">
    <property type="term" value="F:amidase activity"/>
    <property type="evidence" value="ECO:0007669"/>
    <property type="project" value="InterPro"/>
</dbReference>
<dbReference type="AlphaFoldDB" id="A0A3M8P8G2"/>
<comment type="caution">
    <text evidence="3">The sequence shown here is derived from an EMBL/GenBank/DDBJ whole genome shotgun (WGS) entry which is preliminary data.</text>
</comment>
<feature type="chain" id="PRO_5039674446" description="SLH domain-containing protein" evidence="1">
    <location>
        <begin position="23"/>
        <end position="651"/>
    </location>
</feature>
<dbReference type="PANTHER" id="PTHR43308:SF5">
    <property type="entry name" value="S-LAYER PROTEIN _ PEPTIDOGLYCAN ENDO-BETA-N-ACETYLGLUCOSAMINIDASE"/>
    <property type="match status" value="1"/>
</dbReference>
<dbReference type="SMART" id="SM00047">
    <property type="entry name" value="LYZ2"/>
    <property type="match status" value="1"/>
</dbReference>
<feature type="signal peptide" evidence="1">
    <location>
        <begin position="1"/>
        <end position="22"/>
    </location>
</feature>
<protein>
    <recommendedName>
        <fullName evidence="2">SLH domain-containing protein</fullName>
    </recommendedName>
</protein>
<name>A0A3M8P8G2_9BACL</name>
<dbReference type="EMBL" id="RIAX01000003">
    <property type="protein sequence ID" value="RNF39986.1"/>
    <property type="molecule type" value="Genomic_DNA"/>
</dbReference>
<dbReference type="InterPro" id="IPR002901">
    <property type="entry name" value="MGlyc_endo_b_GlcNAc-like_dom"/>
</dbReference>
<keyword evidence="1" id="KW-0732">Signal</keyword>
<evidence type="ECO:0000259" key="2">
    <source>
        <dbReference type="PROSITE" id="PS51272"/>
    </source>
</evidence>
<dbReference type="PROSITE" id="PS51272">
    <property type="entry name" value="SLH"/>
    <property type="match status" value="2"/>
</dbReference>